<dbReference type="CDD" id="cd00157">
    <property type="entry name" value="Rho"/>
    <property type="match status" value="1"/>
</dbReference>
<dbReference type="RefSeq" id="XP_008302290.1">
    <property type="nucleotide sequence ID" value="XM_008304068.1"/>
</dbReference>
<dbReference type="GO" id="GO:0007264">
    <property type="term" value="P:small GTPase-mediated signal transduction"/>
    <property type="evidence" value="ECO:0007669"/>
    <property type="project" value="InterPro"/>
</dbReference>
<keyword evidence="3" id="KW-0342">GTP-binding</keyword>
<dbReference type="NCBIfam" id="TIGR00231">
    <property type="entry name" value="small_GTP"/>
    <property type="match status" value="1"/>
</dbReference>
<evidence type="ECO:0000256" key="3">
    <source>
        <dbReference type="ARBA" id="ARBA00023134"/>
    </source>
</evidence>
<dbReference type="SUPFAM" id="SSF52540">
    <property type="entry name" value="P-loop containing nucleoside triphosphate hydrolases"/>
    <property type="match status" value="1"/>
</dbReference>
<dbReference type="GO" id="GO:0005525">
    <property type="term" value="F:GTP binding"/>
    <property type="evidence" value="ECO:0007669"/>
    <property type="project" value="UniProtKB-KW"/>
</dbReference>
<dbReference type="SMART" id="SM00175">
    <property type="entry name" value="RAB"/>
    <property type="match status" value="1"/>
</dbReference>
<evidence type="ECO:0000256" key="1">
    <source>
        <dbReference type="ARBA" id="ARBA00010142"/>
    </source>
</evidence>
<gene>
    <name evidence="5" type="primary">LOC103374047</name>
</gene>
<evidence type="ECO:0000256" key="2">
    <source>
        <dbReference type="ARBA" id="ARBA00022741"/>
    </source>
</evidence>
<evidence type="ECO:0000313" key="5">
    <source>
        <dbReference type="RefSeq" id="XP_008302290.1"/>
    </source>
</evidence>
<dbReference type="PROSITE" id="PS51419">
    <property type="entry name" value="RAB"/>
    <property type="match status" value="1"/>
</dbReference>
<dbReference type="GeneID" id="103374047"/>
<reference evidence="5" key="1">
    <citation type="submission" date="2025-08" db="UniProtKB">
        <authorList>
            <consortium name="RefSeq"/>
        </authorList>
    </citation>
    <scope>IDENTIFICATION</scope>
</reference>
<protein>
    <submittedName>
        <fullName evidence="5">Ras-related C3 botulinum toxin substrate 2-like</fullName>
    </submittedName>
</protein>
<dbReference type="SMART" id="SM00174">
    <property type="entry name" value="RHO"/>
    <property type="match status" value="1"/>
</dbReference>
<dbReference type="GO" id="GO:0003924">
    <property type="term" value="F:GTPase activity"/>
    <property type="evidence" value="ECO:0007669"/>
    <property type="project" value="InterPro"/>
</dbReference>
<dbReference type="InterPro" id="IPR001806">
    <property type="entry name" value="Small_GTPase"/>
</dbReference>
<dbReference type="InterPro" id="IPR003578">
    <property type="entry name" value="Small_GTPase_Rho"/>
</dbReference>
<dbReference type="InterPro" id="IPR005225">
    <property type="entry name" value="Small_GTP-bd"/>
</dbReference>
<accession>A0A9Y4U2N6</accession>
<dbReference type="PANTHER" id="PTHR24072">
    <property type="entry name" value="RHO FAMILY GTPASE"/>
    <property type="match status" value="1"/>
</dbReference>
<keyword evidence="2" id="KW-0547">Nucleotide-binding</keyword>
<dbReference type="Pfam" id="PF00071">
    <property type="entry name" value="Ras"/>
    <property type="match status" value="1"/>
</dbReference>
<dbReference type="Proteomes" id="UP000694891">
    <property type="component" value="Unplaced"/>
</dbReference>
<organism evidence="4 5">
    <name type="scientific">Stegastes partitus</name>
    <name type="common">bicolor damselfish</name>
    <dbReference type="NCBI Taxonomy" id="144197"/>
    <lineage>
        <taxon>Eukaryota</taxon>
        <taxon>Metazoa</taxon>
        <taxon>Chordata</taxon>
        <taxon>Craniata</taxon>
        <taxon>Vertebrata</taxon>
        <taxon>Euteleostomi</taxon>
        <taxon>Actinopterygii</taxon>
        <taxon>Neopterygii</taxon>
        <taxon>Teleostei</taxon>
        <taxon>Neoteleostei</taxon>
        <taxon>Acanthomorphata</taxon>
        <taxon>Ovalentaria</taxon>
        <taxon>Pomacentridae</taxon>
        <taxon>Stegastes</taxon>
    </lineage>
</organism>
<dbReference type="FunFam" id="3.40.50.300:FF:001179">
    <property type="entry name" value="Rho family GTPase"/>
    <property type="match status" value="1"/>
</dbReference>
<comment type="similarity">
    <text evidence="1">Belongs to the small GTPase superfamily. Rho family.</text>
</comment>
<dbReference type="PROSITE" id="PS51421">
    <property type="entry name" value="RAS"/>
    <property type="match status" value="1"/>
</dbReference>
<keyword evidence="4" id="KW-1185">Reference proteome</keyword>
<sequence length="190" mass="21380">MQSVKCVIVGDNGVGKSYLLHTYINKSFPGVYTPCFYDTHSTQVSVGSQQVCLTIADTAGREDYLRFRQLSYNHVDTIVICFSIANPTSYENVKQKWYPEVKHNCPDVPLLLVGTKSDLRDNQEVLETLKQQHQSTVTLQEGTEMANQIKAVKYLECASINQEGLDEVFDEAVLAFLSHSRITKKPCVLL</sequence>
<name>A0A9Y4U2N6_9TELE</name>
<evidence type="ECO:0000313" key="4">
    <source>
        <dbReference type="Proteomes" id="UP000694891"/>
    </source>
</evidence>
<dbReference type="AlphaFoldDB" id="A0A9Y4U2N6"/>
<dbReference type="PROSITE" id="PS51420">
    <property type="entry name" value="RHO"/>
    <property type="match status" value="1"/>
</dbReference>
<dbReference type="Gene3D" id="3.40.50.300">
    <property type="entry name" value="P-loop containing nucleotide triphosphate hydrolases"/>
    <property type="match status" value="1"/>
</dbReference>
<proteinExistence type="inferred from homology"/>
<dbReference type="SMART" id="SM00173">
    <property type="entry name" value="RAS"/>
    <property type="match status" value="1"/>
</dbReference>
<dbReference type="PRINTS" id="PR00449">
    <property type="entry name" value="RASTRNSFRMNG"/>
</dbReference>
<dbReference type="InterPro" id="IPR027417">
    <property type="entry name" value="P-loop_NTPase"/>
</dbReference>